<evidence type="ECO:0000256" key="5">
    <source>
        <dbReference type="ARBA" id="ARBA00023136"/>
    </source>
</evidence>
<comment type="function">
    <text evidence="1">VSG forms a coat on the surface of the parasite. The trypanosome evades the immune response of the host by expressing a series of antigenically distinct VSGs from an estimated 1000 VSG genes.</text>
</comment>
<name>A0A1J0R6E1_9TRYP</name>
<keyword evidence="5" id="KW-0472">Membrane</keyword>
<keyword evidence="3" id="KW-1003">Cell membrane</keyword>
<dbReference type="Pfam" id="PF10659">
    <property type="entry name" value="Trypan_glycop_C"/>
    <property type="match status" value="1"/>
</dbReference>
<dbReference type="SUPFAM" id="SSF58087">
    <property type="entry name" value="Variant surface glycoprotein (N-terminal domain)"/>
    <property type="match status" value="1"/>
</dbReference>
<comment type="subcellular location">
    <subcellularLocation>
        <location evidence="2">Cell membrane</location>
        <topology evidence="2">Lipid-anchor</topology>
        <topology evidence="2">GPI-anchor</topology>
    </subcellularLocation>
</comment>
<dbReference type="VEuPathDB" id="TriTrypDB:Tb427_000413900"/>
<sequence>MDAAKLFVAAVLLAQTARAANEAALKPEAWKAVCDIYSVLSSKETEAQQATQTLKASLVEAYKKEVKARILLSKRADAAAKTKMAPLLAALSQRTAALMAEAAQGKLTAAATTIGATSIVMGRVKEYSAIAASAKNGGTARRWAADAGASSFETLTEAAAEHTNCNELAGLQASHSKLETAMNSKGFTITGVPVSTPGVPNKGCRLHTRAANEGIISSRSPGEPTEIAAGLIQLTATDPTFLDTKDMAAAKSANKAKDLTAAWEAIQNKMQTYATEGWPDKSDCAESSMCHKAAQQAGLLSEPTAKKSLAEQLSEAYGKEDDTVTKKLWKLMQAIPATKTDDPSMQNRKLHEVEDLDYLVEMLANSTAAEAKPRTQSEMQQPSTVTEAKDTQENQIHCNSISDKDKCNADPKCSYETESDSNKKCKLDAKKALATGVSVAQTQTGETTTEKCKGKSEKECKTPDCKWEGAT</sequence>
<dbReference type="EMBL" id="KX699446">
    <property type="protein sequence ID" value="APD73402.1"/>
    <property type="molecule type" value="Genomic_DNA"/>
</dbReference>
<feature type="chain" id="PRO_5012158865" evidence="9">
    <location>
        <begin position="20"/>
        <end position="471"/>
    </location>
</feature>
<keyword evidence="7" id="KW-0449">Lipoprotein</keyword>
<dbReference type="AlphaFoldDB" id="A0A1J0R6E1"/>
<protein>
    <submittedName>
        <fullName evidence="12">Variant surface glycoprotein 1125.1146</fullName>
    </submittedName>
</protein>
<accession>A0A1J0R6E1</accession>
<feature type="domain" description="Trypanosome variant surface glycoprotein C-terminal" evidence="11">
    <location>
        <begin position="398"/>
        <end position="469"/>
    </location>
</feature>
<evidence type="ECO:0000256" key="6">
    <source>
        <dbReference type="ARBA" id="ARBA00023180"/>
    </source>
</evidence>
<feature type="signal peptide" evidence="9">
    <location>
        <begin position="1"/>
        <end position="19"/>
    </location>
</feature>
<dbReference type="Gene3D" id="3.30.1680.30">
    <property type="match status" value="1"/>
</dbReference>
<evidence type="ECO:0000256" key="4">
    <source>
        <dbReference type="ARBA" id="ARBA00022622"/>
    </source>
</evidence>
<dbReference type="GO" id="GO:0005886">
    <property type="term" value="C:plasma membrane"/>
    <property type="evidence" value="ECO:0007669"/>
    <property type="project" value="UniProtKB-SubCell"/>
</dbReference>
<evidence type="ECO:0000256" key="1">
    <source>
        <dbReference type="ARBA" id="ARBA00002523"/>
    </source>
</evidence>
<feature type="region of interest" description="Disordered" evidence="8">
    <location>
        <begin position="368"/>
        <end position="395"/>
    </location>
</feature>
<evidence type="ECO:0000259" key="11">
    <source>
        <dbReference type="Pfam" id="PF10659"/>
    </source>
</evidence>
<feature type="domain" description="Trypanosome variant surface glycoprotein A-type N-terminal" evidence="10">
    <location>
        <begin position="6"/>
        <end position="366"/>
    </location>
</feature>
<dbReference type="Pfam" id="PF00913">
    <property type="entry name" value="Trypan_glycop"/>
    <property type="match status" value="1"/>
</dbReference>
<evidence type="ECO:0000256" key="2">
    <source>
        <dbReference type="ARBA" id="ARBA00004609"/>
    </source>
</evidence>
<evidence type="ECO:0000256" key="9">
    <source>
        <dbReference type="SAM" id="SignalP"/>
    </source>
</evidence>
<evidence type="ECO:0000313" key="12">
    <source>
        <dbReference type="EMBL" id="APD73402.1"/>
    </source>
</evidence>
<reference evidence="12" key="1">
    <citation type="submission" date="2016-08" db="EMBL/GenBank/DDBJ databases">
        <title>VSG repertoire of Trypanosoma brucei EATRO 1125.</title>
        <authorList>
            <person name="Cross G.A."/>
        </authorList>
    </citation>
    <scope>NUCLEOTIDE SEQUENCE</scope>
    <source>
        <strain evidence="12">EATRO 1125</strain>
    </source>
</reference>
<dbReference type="Gene3D" id="3.30.1680.40">
    <property type="match status" value="1"/>
</dbReference>
<dbReference type="VEuPathDB" id="TriTrypDB:Tb1125.11.18230"/>
<evidence type="ECO:0000256" key="7">
    <source>
        <dbReference type="ARBA" id="ARBA00023288"/>
    </source>
</evidence>
<proteinExistence type="predicted"/>
<dbReference type="GO" id="GO:0098552">
    <property type="term" value="C:side of membrane"/>
    <property type="evidence" value="ECO:0007669"/>
    <property type="project" value="UniProtKB-KW"/>
</dbReference>
<keyword evidence="4" id="KW-0336">GPI-anchor</keyword>
<dbReference type="InterPro" id="IPR019609">
    <property type="entry name" value="Variant_surf_glycoprt_trypan_C"/>
</dbReference>
<evidence type="ECO:0000256" key="8">
    <source>
        <dbReference type="SAM" id="MobiDB-lite"/>
    </source>
</evidence>
<dbReference type="Gene3D" id="3.90.150.10">
    <property type="entry name" value="Variant Surface Glycoprotein, subunit A domain 1"/>
    <property type="match status" value="1"/>
</dbReference>
<evidence type="ECO:0000259" key="10">
    <source>
        <dbReference type="Pfam" id="PF00913"/>
    </source>
</evidence>
<dbReference type="VEuPathDB" id="TriTrypDB:Tb927.11.18230"/>
<dbReference type="GO" id="GO:0042783">
    <property type="term" value="P:symbiont-mediated evasion of host immune response"/>
    <property type="evidence" value="ECO:0007669"/>
    <property type="project" value="InterPro"/>
</dbReference>
<dbReference type="Gene3D" id="1.10.470.10">
    <property type="entry name" value="Variant Surface Glycoprotein, subunit A, domain 2"/>
    <property type="match status" value="1"/>
</dbReference>
<keyword evidence="6" id="KW-0325">Glycoprotein</keyword>
<organism evidence="12">
    <name type="scientific">Trypanosoma brucei</name>
    <dbReference type="NCBI Taxonomy" id="5691"/>
    <lineage>
        <taxon>Eukaryota</taxon>
        <taxon>Discoba</taxon>
        <taxon>Euglenozoa</taxon>
        <taxon>Kinetoplastea</taxon>
        <taxon>Metakinetoplastina</taxon>
        <taxon>Trypanosomatida</taxon>
        <taxon>Trypanosomatidae</taxon>
        <taxon>Trypanosoma</taxon>
    </lineage>
</organism>
<dbReference type="InterPro" id="IPR001812">
    <property type="entry name" value="Trypano_VSG_A_N_dom"/>
</dbReference>
<evidence type="ECO:0000256" key="3">
    <source>
        <dbReference type="ARBA" id="ARBA00022475"/>
    </source>
</evidence>
<feature type="compositionally biased region" description="Polar residues" evidence="8">
    <location>
        <begin position="368"/>
        <end position="386"/>
    </location>
</feature>
<keyword evidence="9" id="KW-0732">Signal</keyword>